<dbReference type="EMBL" id="CP023434">
    <property type="protein sequence ID" value="AXY24679.1"/>
    <property type="molecule type" value="Genomic_DNA"/>
</dbReference>
<evidence type="ECO:0000313" key="2">
    <source>
        <dbReference type="EMBL" id="AXY24679.1"/>
    </source>
</evidence>
<keyword evidence="3" id="KW-1185">Reference proteome</keyword>
<evidence type="ECO:0000313" key="3">
    <source>
        <dbReference type="Proteomes" id="UP000263232"/>
    </source>
</evidence>
<name>A0A347WHX2_9LACT</name>
<organism evidence="2 3">
    <name type="scientific">Suicoccus acidiformans</name>
    <dbReference type="NCBI Taxonomy" id="2036206"/>
    <lineage>
        <taxon>Bacteria</taxon>
        <taxon>Bacillati</taxon>
        <taxon>Bacillota</taxon>
        <taxon>Bacilli</taxon>
        <taxon>Lactobacillales</taxon>
        <taxon>Aerococcaceae</taxon>
        <taxon>Suicoccus</taxon>
    </lineage>
</organism>
<dbReference type="AlphaFoldDB" id="A0A347WHX2"/>
<dbReference type="PANTHER" id="PTHR11735">
    <property type="entry name" value="TRNA N6-ADENOSINE THREONYLCARBAMOYLTRANSFERASE"/>
    <property type="match status" value="1"/>
</dbReference>
<dbReference type="Proteomes" id="UP000263232">
    <property type="component" value="Chromosome"/>
</dbReference>
<dbReference type="InterPro" id="IPR022496">
    <property type="entry name" value="T6A_TsaB"/>
</dbReference>
<accession>A0A347WHX2</accession>
<dbReference type="GO" id="GO:0002949">
    <property type="term" value="P:tRNA threonylcarbamoyladenosine modification"/>
    <property type="evidence" value="ECO:0007669"/>
    <property type="project" value="InterPro"/>
</dbReference>
<dbReference type="InterPro" id="IPR043129">
    <property type="entry name" value="ATPase_NBD"/>
</dbReference>
<dbReference type="PANTHER" id="PTHR11735:SF11">
    <property type="entry name" value="TRNA THREONYLCARBAMOYLADENOSINE BIOSYNTHESIS PROTEIN TSAB"/>
    <property type="match status" value="1"/>
</dbReference>
<dbReference type="KEGG" id="abae:CL176_00785"/>
<keyword evidence="2" id="KW-0808">Transferase</keyword>
<dbReference type="GO" id="GO:0016740">
    <property type="term" value="F:transferase activity"/>
    <property type="evidence" value="ECO:0007669"/>
    <property type="project" value="UniProtKB-KW"/>
</dbReference>
<proteinExistence type="predicted"/>
<dbReference type="OrthoDB" id="9784166at2"/>
<dbReference type="SUPFAM" id="SSF53067">
    <property type="entry name" value="Actin-like ATPase domain"/>
    <property type="match status" value="1"/>
</dbReference>
<evidence type="ECO:0000259" key="1">
    <source>
        <dbReference type="Pfam" id="PF00814"/>
    </source>
</evidence>
<dbReference type="Gene3D" id="3.30.420.40">
    <property type="match status" value="2"/>
</dbReference>
<dbReference type="NCBIfam" id="TIGR03725">
    <property type="entry name" value="T6A_YeaZ"/>
    <property type="match status" value="1"/>
</dbReference>
<protein>
    <submittedName>
        <fullName evidence="2">tRNA (Adenosine(37)-N6)-threonylcarbamoyltransferase complex dimerization subunit type 1 TsaB</fullName>
    </submittedName>
</protein>
<sequence>MMRLLAVDTSTQTLALCLAEGEPGLWQIRYNFQAVGKIQHGGSLLPAVVQALESVAWQQSDLDAVAVGIGPGSYTGLRIGVTFAKTLAQSLNISIYALSSLGVLASAHVPVESSQASTLLVPLMDARRLSAYAGVYQTSPEGLRTLQEDIHTDWVDFQATLISLAEQTQAQSIQLIGEGLGPFLEQTEVAFQDRDMNIEQRDGYQGMINLAPALNTIAWQEVEDVAVLTPNYAHATLAEREWAEKHHRQVATGEENEQFIERI</sequence>
<dbReference type="GO" id="GO:0005829">
    <property type="term" value="C:cytosol"/>
    <property type="evidence" value="ECO:0007669"/>
    <property type="project" value="TreeGrafter"/>
</dbReference>
<gene>
    <name evidence="2" type="primary">tsaB</name>
    <name evidence="2" type="ORF">CL176_00785</name>
</gene>
<dbReference type="Pfam" id="PF00814">
    <property type="entry name" value="TsaD"/>
    <property type="match status" value="1"/>
</dbReference>
<feature type="domain" description="Gcp-like" evidence="1">
    <location>
        <begin position="39"/>
        <end position="185"/>
    </location>
</feature>
<dbReference type="InterPro" id="IPR000905">
    <property type="entry name" value="Gcp-like_dom"/>
</dbReference>
<reference evidence="2 3" key="1">
    <citation type="submission" date="2017-09" db="EMBL/GenBank/DDBJ databases">
        <title>Complete genome sequence of Oxytococcus suis strain ZY16052.</title>
        <authorList>
            <person name="Li F."/>
        </authorList>
    </citation>
    <scope>NUCLEOTIDE SEQUENCE [LARGE SCALE GENOMIC DNA]</scope>
    <source>
        <strain evidence="2 3">ZY16052</strain>
    </source>
</reference>